<dbReference type="Proteomes" id="UP000314294">
    <property type="component" value="Unassembled WGS sequence"/>
</dbReference>
<sequence>MSLKGCSRYWKKAVATVFKVLLDVALILREQRVEHNLPPADVDGRAEVFFEFPTRRLQIPLGGVRSGPPVQEQQVPNVAVFELRQIRKAGPQDVGHTFKLLVDEFQVAHGEESSPAHRGVPGDLFGFASLPLEGPVVAGDGELALDDVPLHDEAQLEGLELFKDVALHSHPALQAVHPLDLHVIHLEKKRFTLASEKLLALFTTSAICVT</sequence>
<keyword evidence="2" id="KW-1185">Reference proteome</keyword>
<dbReference type="AlphaFoldDB" id="A0A4Z2G7A5"/>
<organism evidence="1 2">
    <name type="scientific">Liparis tanakae</name>
    <name type="common">Tanaka's snailfish</name>
    <dbReference type="NCBI Taxonomy" id="230148"/>
    <lineage>
        <taxon>Eukaryota</taxon>
        <taxon>Metazoa</taxon>
        <taxon>Chordata</taxon>
        <taxon>Craniata</taxon>
        <taxon>Vertebrata</taxon>
        <taxon>Euteleostomi</taxon>
        <taxon>Actinopterygii</taxon>
        <taxon>Neopterygii</taxon>
        <taxon>Teleostei</taxon>
        <taxon>Neoteleostei</taxon>
        <taxon>Acanthomorphata</taxon>
        <taxon>Eupercaria</taxon>
        <taxon>Perciformes</taxon>
        <taxon>Cottioidei</taxon>
        <taxon>Cottales</taxon>
        <taxon>Liparidae</taxon>
        <taxon>Liparis</taxon>
    </lineage>
</organism>
<accession>A0A4Z2G7A5</accession>
<protein>
    <submittedName>
        <fullName evidence="1">Uncharacterized protein</fullName>
    </submittedName>
</protein>
<proteinExistence type="predicted"/>
<reference evidence="1 2" key="1">
    <citation type="submission" date="2019-03" db="EMBL/GenBank/DDBJ databases">
        <title>First draft genome of Liparis tanakae, snailfish: a comprehensive survey of snailfish specific genes.</title>
        <authorList>
            <person name="Kim W."/>
            <person name="Song I."/>
            <person name="Jeong J.-H."/>
            <person name="Kim D."/>
            <person name="Kim S."/>
            <person name="Ryu S."/>
            <person name="Song J.Y."/>
            <person name="Lee S.K."/>
        </authorList>
    </citation>
    <scope>NUCLEOTIDE SEQUENCE [LARGE SCALE GENOMIC DNA]</scope>
    <source>
        <tissue evidence="1">Muscle</tissue>
    </source>
</reference>
<evidence type="ECO:0000313" key="2">
    <source>
        <dbReference type="Proteomes" id="UP000314294"/>
    </source>
</evidence>
<comment type="caution">
    <text evidence="1">The sequence shown here is derived from an EMBL/GenBank/DDBJ whole genome shotgun (WGS) entry which is preliminary data.</text>
</comment>
<name>A0A4Z2G7A5_9TELE</name>
<evidence type="ECO:0000313" key="1">
    <source>
        <dbReference type="EMBL" id="TNN49447.1"/>
    </source>
</evidence>
<dbReference type="EMBL" id="SRLO01000656">
    <property type="protein sequence ID" value="TNN49447.1"/>
    <property type="molecule type" value="Genomic_DNA"/>
</dbReference>
<gene>
    <name evidence="1" type="ORF">EYF80_040343</name>
</gene>